<proteinExistence type="predicted"/>
<evidence type="ECO:0000313" key="2">
    <source>
        <dbReference type="Proteomes" id="UP000556200"/>
    </source>
</evidence>
<dbReference type="Proteomes" id="UP000556200">
    <property type="component" value="Unassembled WGS sequence"/>
</dbReference>
<dbReference type="InterPro" id="IPR036322">
    <property type="entry name" value="WD40_repeat_dom_sf"/>
</dbReference>
<sequence>SDGSIRLHQMTSEYPVMQWNDSTNGQPVIALQWALTRPAVFFALDASSNIYIWDLLENDLWPVAKETIPSEKVVAMALLGAPEKANGLLGIVLAKEPGQIDVQYVKKKWASP</sequence>
<keyword evidence="2" id="KW-1185">Reference proteome</keyword>
<gene>
    <name evidence="1" type="primary">Wdr60_0</name>
    <name evidence="1" type="ORF">NEOCIN_R12919</name>
</gene>
<organism evidence="1 2">
    <name type="scientific">Neopipo cinnamomea</name>
    <dbReference type="NCBI Taxonomy" id="456388"/>
    <lineage>
        <taxon>Eukaryota</taxon>
        <taxon>Metazoa</taxon>
        <taxon>Chordata</taxon>
        <taxon>Craniata</taxon>
        <taxon>Vertebrata</taxon>
        <taxon>Euteleostomi</taxon>
        <taxon>Archelosauria</taxon>
        <taxon>Archosauria</taxon>
        <taxon>Dinosauria</taxon>
        <taxon>Saurischia</taxon>
        <taxon>Theropoda</taxon>
        <taxon>Coelurosauria</taxon>
        <taxon>Aves</taxon>
        <taxon>Neognathae</taxon>
        <taxon>Neoaves</taxon>
        <taxon>Telluraves</taxon>
        <taxon>Australaves</taxon>
        <taxon>Passeriformes</taxon>
        <taxon>Tyrannidae</taxon>
        <taxon>Neopipo</taxon>
    </lineage>
</organism>
<dbReference type="EMBL" id="VYZA01000086">
    <property type="protein sequence ID" value="NWQ62454.1"/>
    <property type="molecule type" value="Genomic_DNA"/>
</dbReference>
<dbReference type="GO" id="GO:0045504">
    <property type="term" value="F:dynein heavy chain binding"/>
    <property type="evidence" value="ECO:0007669"/>
    <property type="project" value="InterPro"/>
</dbReference>
<dbReference type="GO" id="GO:0042073">
    <property type="term" value="P:intraciliary transport"/>
    <property type="evidence" value="ECO:0007669"/>
    <property type="project" value="InterPro"/>
</dbReference>
<feature type="non-terminal residue" evidence="1">
    <location>
        <position position="112"/>
    </location>
</feature>
<dbReference type="GO" id="GO:0005929">
    <property type="term" value="C:cilium"/>
    <property type="evidence" value="ECO:0007669"/>
    <property type="project" value="GOC"/>
</dbReference>
<comment type="caution">
    <text evidence="1">The sequence shown here is derived from an EMBL/GenBank/DDBJ whole genome shotgun (WGS) entry which is preliminary data.</text>
</comment>
<protein>
    <submittedName>
        <fullName evidence="1">WDR60 protein</fullName>
    </submittedName>
</protein>
<dbReference type="AlphaFoldDB" id="A0A7K4QN00"/>
<name>A0A7K4QN00_9TYRA</name>
<feature type="non-terminal residue" evidence="1">
    <location>
        <position position="1"/>
    </location>
</feature>
<accession>A0A7K4QN00</accession>
<evidence type="ECO:0000313" key="1">
    <source>
        <dbReference type="EMBL" id="NWQ62454.1"/>
    </source>
</evidence>
<dbReference type="GO" id="GO:0045503">
    <property type="term" value="F:dynein light chain binding"/>
    <property type="evidence" value="ECO:0007669"/>
    <property type="project" value="InterPro"/>
</dbReference>
<dbReference type="SUPFAM" id="SSF50978">
    <property type="entry name" value="WD40 repeat-like"/>
    <property type="match status" value="1"/>
</dbReference>
<dbReference type="PANTHER" id="PTHR16022:SF0">
    <property type="entry name" value="CYTOPLASMIC DYNEIN 2 INTERMEDIATE CHAIN 1"/>
    <property type="match status" value="1"/>
</dbReference>
<dbReference type="PANTHER" id="PTHR16022">
    <property type="entry name" value="WD REPEAT DOMAIN 60"/>
    <property type="match status" value="1"/>
</dbReference>
<dbReference type="InterPro" id="IPR042505">
    <property type="entry name" value="DYNC2I1"/>
</dbReference>
<reference evidence="1 2" key="1">
    <citation type="submission" date="2019-09" db="EMBL/GenBank/DDBJ databases">
        <title>Bird 10,000 Genomes (B10K) Project - Family phase.</title>
        <authorList>
            <person name="Zhang G."/>
        </authorList>
    </citation>
    <scope>NUCLEOTIDE SEQUENCE [LARGE SCALE GENOMIC DNA]</scope>
    <source>
        <strain evidence="1">B10K-DU-004-15</strain>
        <tissue evidence="1">Mixed tissue sample</tissue>
    </source>
</reference>
<dbReference type="GO" id="GO:0005868">
    <property type="term" value="C:cytoplasmic dynein complex"/>
    <property type="evidence" value="ECO:0007669"/>
    <property type="project" value="InterPro"/>
</dbReference>